<dbReference type="OrthoDB" id="105169at2"/>
<dbReference type="GO" id="GO:0004803">
    <property type="term" value="F:transposase activity"/>
    <property type="evidence" value="ECO:0007669"/>
    <property type="project" value="InterPro"/>
</dbReference>
<evidence type="ECO:0000256" key="1">
    <source>
        <dbReference type="SAM" id="MobiDB-lite"/>
    </source>
</evidence>
<gene>
    <name evidence="3" type="ordered locus">Acid_4751</name>
</gene>
<dbReference type="InterPro" id="IPR007069">
    <property type="entry name" value="Transposase_32"/>
</dbReference>
<dbReference type="GO" id="GO:0003677">
    <property type="term" value="F:DNA binding"/>
    <property type="evidence" value="ECO:0007669"/>
    <property type="project" value="InterPro"/>
</dbReference>
<name>Q01XA5_SOLUE</name>
<organism evidence="3">
    <name type="scientific">Solibacter usitatus (strain Ellin6076)</name>
    <dbReference type="NCBI Taxonomy" id="234267"/>
    <lineage>
        <taxon>Bacteria</taxon>
        <taxon>Pseudomonadati</taxon>
        <taxon>Acidobacteriota</taxon>
        <taxon>Terriglobia</taxon>
        <taxon>Bryobacterales</taxon>
        <taxon>Solibacteraceae</taxon>
        <taxon>Candidatus Solibacter</taxon>
    </lineage>
</organism>
<sequence length="436" mass="49655">MCHEAISFCSCRNRRSKELLPTSYVHVVFTIPHELSWLALQNKKVVYDLLFRTSAATLLEVAADPKHLGAEIGFLSVLHTWGQTLQHHPHIHCVIPSGGLSPDHQHWVHPRYPFFLPVPVLRRVFRGKFVAGLKSAFHQGKLVFPGSLQPMAAEKSFAKFLRPLFRKEWVVYAKRPFGGPEHVLHYLARYTHRVAISNHRLLSVADGKVTFRWKDYAQGSKQRKMTVTAEEFLRRFMLHVLPLGFIRIRFSGFLANRHRKQLLPLCQTLLGARTTQPSESLGSSETKPLAAWRCLVVVATWSSSRNLLLNRSDGGLLTGSISLTVRSRHSLSDLERASTRAFHVCPYRRQRVLRGGKRGPSPLPTHPYRRSRRRTTTSSPALPANRSSPMLQTPFNTHRCRVRRRRQRPSSNASIESAPARSSRPWTGLPRRGTPD</sequence>
<dbReference type="AlphaFoldDB" id="Q01XA5"/>
<dbReference type="Pfam" id="PF04986">
    <property type="entry name" value="Y2_Tnp"/>
    <property type="match status" value="1"/>
</dbReference>
<dbReference type="STRING" id="234267.Acid_4751"/>
<dbReference type="eggNOG" id="COG0517">
    <property type="taxonomic scope" value="Bacteria"/>
</dbReference>
<dbReference type="GO" id="GO:0006313">
    <property type="term" value="P:DNA transposition"/>
    <property type="evidence" value="ECO:0007669"/>
    <property type="project" value="InterPro"/>
</dbReference>
<protein>
    <submittedName>
        <fullName evidence="3">Putative transposase</fullName>
    </submittedName>
</protein>
<dbReference type="HOGENOM" id="CLU_628370_0_0_0"/>
<accession>Q01XA5</accession>
<proteinExistence type="predicted"/>
<dbReference type="EMBL" id="CP000473">
    <property type="protein sequence ID" value="ABJ85710.1"/>
    <property type="molecule type" value="Genomic_DNA"/>
</dbReference>
<dbReference type="PANTHER" id="PTHR37023">
    <property type="entry name" value="TRANSPOSASE"/>
    <property type="match status" value="1"/>
</dbReference>
<feature type="compositionally biased region" description="Polar residues" evidence="1">
    <location>
        <begin position="385"/>
        <end position="396"/>
    </location>
</feature>
<evidence type="ECO:0000259" key="2">
    <source>
        <dbReference type="Pfam" id="PF04986"/>
    </source>
</evidence>
<evidence type="ECO:0000313" key="3">
    <source>
        <dbReference type="EMBL" id="ABJ85710.1"/>
    </source>
</evidence>
<dbReference type="InParanoid" id="Q01XA5"/>
<dbReference type="KEGG" id="sus:Acid_4751"/>
<feature type="domain" description="Transposase IS801/IS1294" evidence="2">
    <location>
        <begin position="73"/>
        <end position="259"/>
    </location>
</feature>
<reference evidence="3" key="1">
    <citation type="submission" date="2006-10" db="EMBL/GenBank/DDBJ databases">
        <title>Complete sequence of Solibacter usitatus Ellin6076.</title>
        <authorList>
            <consortium name="US DOE Joint Genome Institute"/>
            <person name="Copeland A."/>
            <person name="Lucas S."/>
            <person name="Lapidus A."/>
            <person name="Barry K."/>
            <person name="Detter J.C."/>
            <person name="Glavina del Rio T."/>
            <person name="Hammon N."/>
            <person name="Israni S."/>
            <person name="Dalin E."/>
            <person name="Tice H."/>
            <person name="Pitluck S."/>
            <person name="Thompson L.S."/>
            <person name="Brettin T."/>
            <person name="Bruce D."/>
            <person name="Han C."/>
            <person name="Tapia R."/>
            <person name="Gilna P."/>
            <person name="Schmutz J."/>
            <person name="Larimer F."/>
            <person name="Land M."/>
            <person name="Hauser L."/>
            <person name="Kyrpides N."/>
            <person name="Mikhailova N."/>
            <person name="Janssen P.H."/>
            <person name="Kuske C.R."/>
            <person name="Richardson P."/>
        </authorList>
    </citation>
    <scope>NUCLEOTIDE SEQUENCE</scope>
    <source>
        <strain evidence="3">Ellin6076</strain>
    </source>
</reference>
<feature type="region of interest" description="Disordered" evidence="1">
    <location>
        <begin position="351"/>
        <end position="436"/>
    </location>
</feature>
<dbReference type="PANTHER" id="PTHR37023:SF1">
    <property type="entry name" value="ISSOD25 TRANSPOSASE TNPA_ISSOD25"/>
    <property type="match status" value="1"/>
</dbReference>
<feature type="compositionally biased region" description="Basic residues" evidence="1">
    <location>
        <begin position="398"/>
        <end position="408"/>
    </location>
</feature>